<dbReference type="STRING" id="7168.A0A182NP80"/>
<proteinExistence type="predicted"/>
<dbReference type="SUPFAM" id="SSF57424">
    <property type="entry name" value="LDL receptor-like module"/>
    <property type="match status" value="1"/>
</dbReference>
<evidence type="ECO:0000313" key="4">
    <source>
        <dbReference type="EnsemblMetazoa" id="ADIR009465-PA"/>
    </source>
</evidence>
<dbReference type="InterPro" id="IPR036055">
    <property type="entry name" value="LDL_receptor-like_sf"/>
</dbReference>
<feature type="disulfide bond" evidence="2">
    <location>
        <begin position="137"/>
        <end position="149"/>
    </location>
</feature>
<organism evidence="4 5">
    <name type="scientific">Anopheles dirus</name>
    <dbReference type="NCBI Taxonomy" id="7168"/>
    <lineage>
        <taxon>Eukaryota</taxon>
        <taxon>Metazoa</taxon>
        <taxon>Ecdysozoa</taxon>
        <taxon>Arthropoda</taxon>
        <taxon>Hexapoda</taxon>
        <taxon>Insecta</taxon>
        <taxon>Pterygota</taxon>
        <taxon>Neoptera</taxon>
        <taxon>Endopterygota</taxon>
        <taxon>Diptera</taxon>
        <taxon>Nematocera</taxon>
        <taxon>Culicoidea</taxon>
        <taxon>Culicidae</taxon>
        <taxon>Anophelinae</taxon>
        <taxon>Anopheles</taxon>
    </lineage>
</organism>
<dbReference type="PROSITE" id="PS01209">
    <property type="entry name" value="LDLRA_1"/>
    <property type="match status" value="1"/>
</dbReference>
<dbReference type="InterPro" id="IPR023415">
    <property type="entry name" value="LDLR_class-A_CS"/>
</dbReference>
<evidence type="ECO:0000256" key="2">
    <source>
        <dbReference type="PROSITE-ProRule" id="PRU00124"/>
    </source>
</evidence>
<feature type="region of interest" description="Disordered" evidence="3">
    <location>
        <begin position="94"/>
        <end position="125"/>
    </location>
</feature>
<name>A0A182NP80_9DIPT</name>
<keyword evidence="5" id="KW-1185">Reference proteome</keyword>
<dbReference type="Pfam" id="PF00057">
    <property type="entry name" value="Ldl_recept_a"/>
    <property type="match status" value="1"/>
</dbReference>
<dbReference type="AlphaFoldDB" id="A0A182NP80"/>
<feature type="compositionally biased region" description="Basic and acidic residues" evidence="3">
    <location>
        <begin position="63"/>
        <end position="73"/>
    </location>
</feature>
<evidence type="ECO:0000256" key="3">
    <source>
        <dbReference type="SAM" id="MobiDB-lite"/>
    </source>
</evidence>
<protein>
    <submittedName>
        <fullName evidence="4">Uncharacterized protein</fullName>
    </submittedName>
</protein>
<evidence type="ECO:0000313" key="5">
    <source>
        <dbReference type="Proteomes" id="UP000075884"/>
    </source>
</evidence>
<dbReference type="Proteomes" id="UP000075884">
    <property type="component" value="Unassembled WGS sequence"/>
</dbReference>
<dbReference type="PROSITE" id="PS50068">
    <property type="entry name" value="LDLRA_2"/>
    <property type="match status" value="1"/>
</dbReference>
<dbReference type="InterPro" id="IPR002172">
    <property type="entry name" value="LDrepeatLR_classA_rpt"/>
</dbReference>
<dbReference type="EnsemblMetazoa" id="ADIR009465-RA">
    <property type="protein sequence ID" value="ADIR009465-PA"/>
    <property type="gene ID" value="ADIR009465"/>
</dbReference>
<dbReference type="VEuPathDB" id="VectorBase:ADIR009465"/>
<sequence>MAATVCQSVALALAQGCRAGRASNSSARDSRMDGWKKCLPAVLVVLALVCSQPTPVGSNATETRPRSGGRDRSSTGSTAIASLSSASIAAALASRQTSGNGNGNSNSYSSSSSSSNSNSGNGSGSNAGSVGGSAGKCNIAQLRCANGTCIPSSKFCDGNFDCLDKSDEPKSCTVQAATTCV</sequence>
<keyword evidence="1 2" id="KW-1015">Disulfide bond</keyword>
<accession>A0A182NP80</accession>
<dbReference type="CDD" id="cd00112">
    <property type="entry name" value="LDLa"/>
    <property type="match status" value="1"/>
</dbReference>
<comment type="caution">
    <text evidence="2">Lacks conserved residue(s) required for the propagation of feature annotation.</text>
</comment>
<evidence type="ECO:0000256" key="1">
    <source>
        <dbReference type="ARBA" id="ARBA00023157"/>
    </source>
</evidence>
<feature type="region of interest" description="Disordered" evidence="3">
    <location>
        <begin position="54"/>
        <end position="78"/>
    </location>
</feature>
<dbReference type="SMART" id="SM00192">
    <property type="entry name" value="LDLa"/>
    <property type="match status" value="1"/>
</dbReference>
<reference evidence="5" key="1">
    <citation type="submission" date="2013-03" db="EMBL/GenBank/DDBJ databases">
        <title>The Genome Sequence of Anopheles dirus WRAIR2.</title>
        <authorList>
            <consortium name="The Broad Institute Genomics Platform"/>
            <person name="Neafsey D.E."/>
            <person name="Walton C."/>
            <person name="Walker B."/>
            <person name="Young S.K."/>
            <person name="Zeng Q."/>
            <person name="Gargeya S."/>
            <person name="Fitzgerald M."/>
            <person name="Haas B."/>
            <person name="Abouelleil A."/>
            <person name="Allen A.W."/>
            <person name="Alvarado L."/>
            <person name="Arachchi H.M."/>
            <person name="Berlin A.M."/>
            <person name="Chapman S.B."/>
            <person name="Gainer-Dewar J."/>
            <person name="Goldberg J."/>
            <person name="Griggs A."/>
            <person name="Gujja S."/>
            <person name="Hansen M."/>
            <person name="Howarth C."/>
            <person name="Imamovic A."/>
            <person name="Ireland A."/>
            <person name="Larimer J."/>
            <person name="McCowan C."/>
            <person name="Murphy C."/>
            <person name="Pearson M."/>
            <person name="Poon T.W."/>
            <person name="Priest M."/>
            <person name="Roberts A."/>
            <person name="Saif S."/>
            <person name="Shea T."/>
            <person name="Sisk P."/>
            <person name="Sykes S."/>
            <person name="Wortman J."/>
            <person name="Nusbaum C."/>
            <person name="Birren B."/>
        </authorList>
    </citation>
    <scope>NUCLEOTIDE SEQUENCE [LARGE SCALE GENOMIC DNA]</scope>
    <source>
        <strain evidence="5">WRAIR2</strain>
    </source>
</reference>
<reference evidence="4" key="2">
    <citation type="submission" date="2020-05" db="UniProtKB">
        <authorList>
            <consortium name="EnsemblMetazoa"/>
        </authorList>
    </citation>
    <scope>IDENTIFICATION</scope>
    <source>
        <strain evidence="4">WRAIR2</strain>
    </source>
</reference>
<feature type="compositionally biased region" description="Low complexity" evidence="3">
    <location>
        <begin position="103"/>
        <end position="120"/>
    </location>
</feature>
<feature type="disulfide bond" evidence="2">
    <location>
        <begin position="144"/>
        <end position="162"/>
    </location>
</feature>
<dbReference type="Gene3D" id="4.10.400.10">
    <property type="entry name" value="Low-density Lipoprotein Receptor"/>
    <property type="match status" value="1"/>
</dbReference>